<organism evidence="2 3">
    <name type="scientific">Phrynocephalus forsythii</name>
    <dbReference type="NCBI Taxonomy" id="171643"/>
    <lineage>
        <taxon>Eukaryota</taxon>
        <taxon>Metazoa</taxon>
        <taxon>Chordata</taxon>
        <taxon>Craniata</taxon>
        <taxon>Vertebrata</taxon>
        <taxon>Euteleostomi</taxon>
        <taxon>Lepidosauria</taxon>
        <taxon>Squamata</taxon>
        <taxon>Bifurcata</taxon>
        <taxon>Unidentata</taxon>
        <taxon>Episquamata</taxon>
        <taxon>Toxicofera</taxon>
        <taxon>Iguania</taxon>
        <taxon>Acrodonta</taxon>
        <taxon>Agamidae</taxon>
        <taxon>Agaminae</taxon>
        <taxon>Phrynocephalus</taxon>
    </lineage>
</organism>
<comment type="caution">
    <text evidence="2">The sequence shown here is derived from an EMBL/GenBank/DDBJ whole genome shotgun (WGS) entry which is preliminary data.</text>
</comment>
<evidence type="ECO:0000313" key="2">
    <source>
        <dbReference type="EMBL" id="KAJ7341676.1"/>
    </source>
</evidence>
<feature type="region of interest" description="Disordered" evidence="1">
    <location>
        <begin position="156"/>
        <end position="181"/>
    </location>
</feature>
<dbReference type="OrthoDB" id="9450965at2759"/>
<sequence>MVCTIGSAPPNRVMGGAGLTRTGISPPRGGRTTQDGEAEGKETGAETAVRGGHQIVEDVTGTEYKVPESLYPGSQDLRVGGEKGLCFAATLAASQGPKRGIIARCCGPRRTSQKPSDVDGAGMGWQKSQEKQETWPRVVRKVDYKSEPATYAAAAASASGSASCKEDQGPEASQNGKDKCAASTGVALKDQGSAAGGGKELGGLHADRSKNSGIVTYLKNLYSDLPVKSSPESSTGLTIDTNVVSS</sequence>
<name>A0A9Q0Y5M0_9SAUR</name>
<feature type="compositionally biased region" description="Polar residues" evidence="1">
    <location>
        <begin position="230"/>
        <end position="246"/>
    </location>
</feature>
<proteinExistence type="predicted"/>
<protein>
    <submittedName>
        <fullName evidence="2">Uncharacterized protein</fullName>
    </submittedName>
</protein>
<feature type="region of interest" description="Disordered" evidence="1">
    <location>
        <begin position="1"/>
        <end position="48"/>
    </location>
</feature>
<dbReference type="AlphaFoldDB" id="A0A9Q0Y5M0"/>
<feature type="region of interest" description="Disordered" evidence="1">
    <location>
        <begin position="107"/>
        <end position="135"/>
    </location>
</feature>
<dbReference type="EMBL" id="JAPFRF010000002">
    <property type="protein sequence ID" value="KAJ7341676.1"/>
    <property type="molecule type" value="Genomic_DNA"/>
</dbReference>
<evidence type="ECO:0000313" key="3">
    <source>
        <dbReference type="Proteomes" id="UP001142489"/>
    </source>
</evidence>
<feature type="region of interest" description="Disordered" evidence="1">
    <location>
        <begin position="227"/>
        <end position="246"/>
    </location>
</feature>
<reference evidence="2" key="1">
    <citation type="journal article" date="2023" name="DNA Res.">
        <title>Chromosome-level genome assembly of Phrynocephalus forsythii using third-generation DNA sequencing and Hi-C analysis.</title>
        <authorList>
            <person name="Qi Y."/>
            <person name="Zhao W."/>
            <person name="Zhao Y."/>
            <person name="Niu C."/>
            <person name="Cao S."/>
            <person name="Zhang Y."/>
        </authorList>
    </citation>
    <scope>NUCLEOTIDE SEQUENCE</scope>
    <source>
        <tissue evidence="2">Muscle</tissue>
    </source>
</reference>
<dbReference type="Proteomes" id="UP001142489">
    <property type="component" value="Unassembled WGS sequence"/>
</dbReference>
<accession>A0A9Q0Y5M0</accession>
<gene>
    <name evidence="2" type="ORF">JRQ81_006202</name>
</gene>
<evidence type="ECO:0000256" key="1">
    <source>
        <dbReference type="SAM" id="MobiDB-lite"/>
    </source>
</evidence>
<keyword evidence="3" id="KW-1185">Reference proteome</keyword>